<evidence type="ECO:0000313" key="1">
    <source>
        <dbReference type="EMBL" id="KAL2714258.1"/>
    </source>
</evidence>
<proteinExistence type="predicted"/>
<organism evidence="1 2">
    <name type="scientific">Vespula squamosa</name>
    <name type="common">Southern yellow jacket</name>
    <name type="synonym">Wasp</name>
    <dbReference type="NCBI Taxonomy" id="30214"/>
    <lineage>
        <taxon>Eukaryota</taxon>
        <taxon>Metazoa</taxon>
        <taxon>Ecdysozoa</taxon>
        <taxon>Arthropoda</taxon>
        <taxon>Hexapoda</taxon>
        <taxon>Insecta</taxon>
        <taxon>Pterygota</taxon>
        <taxon>Neoptera</taxon>
        <taxon>Endopterygota</taxon>
        <taxon>Hymenoptera</taxon>
        <taxon>Apocrita</taxon>
        <taxon>Aculeata</taxon>
        <taxon>Vespoidea</taxon>
        <taxon>Vespidae</taxon>
        <taxon>Vespinae</taxon>
        <taxon>Vespula</taxon>
    </lineage>
</organism>
<gene>
    <name evidence="1" type="ORF">V1478_016815</name>
</gene>
<sequence length="65" mass="7541">KYLSSVPIVVRINYDDWNLSTLDDEFTTCGLSYLFDRYVPFKSIVSSLNQRSRAKAISLKIIFEC</sequence>
<keyword evidence="2" id="KW-1185">Reference proteome</keyword>
<evidence type="ECO:0000313" key="2">
    <source>
        <dbReference type="Proteomes" id="UP001607302"/>
    </source>
</evidence>
<accession>A0ABD2A0V1</accession>
<feature type="non-terminal residue" evidence="1">
    <location>
        <position position="1"/>
    </location>
</feature>
<protein>
    <submittedName>
        <fullName evidence="1">Uncharacterized protein</fullName>
    </submittedName>
</protein>
<dbReference type="Proteomes" id="UP001607302">
    <property type="component" value="Unassembled WGS sequence"/>
</dbReference>
<dbReference type="AlphaFoldDB" id="A0ABD2A0V1"/>
<comment type="caution">
    <text evidence="1">The sequence shown here is derived from an EMBL/GenBank/DDBJ whole genome shotgun (WGS) entry which is preliminary data.</text>
</comment>
<reference evidence="1 2" key="1">
    <citation type="journal article" date="2024" name="Ann. Entomol. Soc. Am.">
        <title>Genomic analyses of the southern and eastern yellowjacket wasps (Hymenoptera: Vespidae) reveal evolutionary signatures of social life.</title>
        <authorList>
            <person name="Catto M.A."/>
            <person name="Caine P.B."/>
            <person name="Orr S.E."/>
            <person name="Hunt B.G."/>
            <person name="Goodisman M.A.D."/>
        </authorList>
    </citation>
    <scope>NUCLEOTIDE SEQUENCE [LARGE SCALE GENOMIC DNA]</scope>
    <source>
        <strain evidence="1">233</strain>
        <tissue evidence="1">Head and thorax</tissue>
    </source>
</reference>
<name>A0ABD2A0V1_VESSQ</name>
<dbReference type="EMBL" id="JAUDFV010000157">
    <property type="protein sequence ID" value="KAL2714258.1"/>
    <property type="molecule type" value="Genomic_DNA"/>
</dbReference>